<keyword evidence="2 4" id="KW-0479">Metal-binding</keyword>
<organism evidence="6 7">
    <name type="scientific">Devosia pacifica</name>
    <dbReference type="NCBI Taxonomy" id="1335967"/>
    <lineage>
        <taxon>Bacteria</taxon>
        <taxon>Pseudomonadati</taxon>
        <taxon>Pseudomonadota</taxon>
        <taxon>Alphaproteobacteria</taxon>
        <taxon>Hyphomicrobiales</taxon>
        <taxon>Devosiaceae</taxon>
        <taxon>Devosia</taxon>
    </lineage>
</organism>
<dbReference type="Gene3D" id="1.10.760.10">
    <property type="entry name" value="Cytochrome c-like domain"/>
    <property type="match status" value="1"/>
</dbReference>
<sequence length="289" mass="30266">MRGIFIGLGAIAAIGGVAAGALLFWPISGPARNLDLTGDAERGSYLIRVGGCVSCHTNGADGALLAGGAPLETQFGTFVAPNITPDAEHGIGAWDLETFARAMSDGISPQGHLYPVFPYEHYTLMPDQDIADLYAALMEIEPVAAPAGDSEVAFPFNMRPLLGAWKTLFFRPERFTGDQSDPLERGRYLAYGPAHCVACHTPRNALGALEWDAAFTGSPGGPGGRAPAITAAALAEDGYDVPTLVQTLKDGFTPGFDVLGGPMGEVITEGTSHWSDEDLEALAGYLLAE</sequence>
<dbReference type="EMBL" id="BMZE01000002">
    <property type="protein sequence ID" value="GHA26849.1"/>
    <property type="molecule type" value="Genomic_DNA"/>
</dbReference>
<dbReference type="InterPro" id="IPR009056">
    <property type="entry name" value="Cyt_c-like_dom"/>
</dbReference>
<name>A0A918S8A4_9HYPH</name>
<protein>
    <submittedName>
        <fullName evidence="6">Diheme cytochrome c-type</fullName>
    </submittedName>
</protein>
<dbReference type="RefSeq" id="WP_189425847.1">
    <property type="nucleotide sequence ID" value="NZ_BMZE01000002.1"/>
</dbReference>
<dbReference type="GO" id="GO:0020037">
    <property type="term" value="F:heme binding"/>
    <property type="evidence" value="ECO:0007669"/>
    <property type="project" value="InterPro"/>
</dbReference>
<gene>
    <name evidence="6" type="primary">cycG</name>
    <name evidence="6" type="ORF">GCM10007989_23330</name>
</gene>
<evidence type="ECO:0000256" key="4">
    <source>
        <dbReference type="PROSITE-ProRule" id="PRU00433"/>
    </source>
</evidence>
<keyword evidence="1 4" id="KW-0349">Heme</keyword>
<evidence type="ECO:0000313" key="6">
    <source>
        <dbReference type="EMBL" id="GHA26849.1"/>
    </source>
</evidence>
<evidence type="ECO:0000256" key="3">
    <source>
        <dbReference type="ARBA" id="ARBA00023004"/>
    </source>
</evidence>
<feature type="domain" description="Cytochrome c" evidence="5">
    <location>
        <begin position="38"/>
        <end position="141"/>
    </location>
</feature>
<dbReference type="SUPFAM" id="SSF46626">
    <property type="entry name" value="Cytochrome c"/>
    <property type="match status" value="2"/>
</dbReference>
<dbReference type="InterPro" id="IPR051459">
    <property type="entry name" value="Cytochrome_c-type_DH"/>
</dbReference>
<dbReference type="Proteomes" id="UP000646579">
    <property type="component" value="Unassembled WGS sequence"/>
</dbReference>
<evidence type="ECO:0000313" key="7">
    <source>
        <dbReference type="Proteomes" id="UP000646579"/>
    </source>
</evidence>
<evidence type="ECO:0000259" key="5">
    <source>
        <dbReference type="PROSITE" id="PS51007"/>
    </source>
</evidence>
<dbReference type="PANTHER" id="PTHR35008">
    <property type="entry name" value="BLL4482 PROTEIN-RELATED"/>
    <property type="match status" value="1"/>
</dbReference>
<reference evidence="6" key="1">
    <citation type="journal article" date="2014" name="Int. J. Syst. Evol. Microbiol.">
        <title>Complete genome sequence of Corynebacterium casei LMG S-19264T (=DSM 44701T), isolated from a smear-ripened cheese.</title>
        <authorList>
            <consortium name="US DOE Joint Genome Institute (JGI-PGF)"/>
            <person name="Walter F."/>
            <person name="Albersmeier A."/>
            <person name="Kalinowski J."/>
            <person name="Ruckert C."/>
        </authorList>
    </citation>
    <scope>NUCLEOTIDE SEQUENCE</scope>
    <source>
        <strain evidence="6">KCTC 32437</strain>
    </source>
</reference>
<dbReference type="InterPro" id="IPR036909">
    <property type="entry name" value="Cyt_c-like_dom_sf"/>
</dbReference>
<evidence type="ECO:0000256" key="2">
    <source>
        <dbReference type="ARBA" id="ARBA00022723"/>
    </source>
</evidence>
<dbReference type="GO" id="GO:0046872">
    <property type="term" value="F:metal ion binding"/>
    <property type="evidence" value="ECO:0007669"/>
    <property type="project" value="UniProtKB-KW"/>
</dbReference>
<dbReference type="PANTHER" id="PTHR35008:SF8">
    <property type="entry name" value="ALCOHOL DEHYDROGENASE CYTOCHROME C SUBUNIT"/>
    <property type="match status" value="1"/>
</dbReference>
<dbReference type="GO" id="GO:0009055">
    <property type="term" value="F:electron transfer activity"/>
    <property type="evidence" value="ECO:0007669"/>
    <property type="project" value="InterPro"/>
</dbReference>
<comment type="caution">
    <text evidence="6">The sequence shown here is derived from an EMBL/GenBank/DDBJ whole genome shotgun (WGS) entry which is preliminary data.</text>
</comment>
<evidence type="ECO:0000256" key="1">
    <source>
        <dbReference type="ARBA" id="ARBA00022617"/>
    </source>
</evidence>
<dbReference type="AlphaFoldDB" id="A0A918S8A4"/>
<proteinExistence type="predicted"/>
<keyword evidence="7" id="KW-1185">Reference proteome</keyword>
<reference evidence="6" key="2">
    <citation type="submission" date="2020-09" db="EMBL/GenBank/DDBJ databases">
        <authorList>
            <person name="Sun Q."/>
            <person name="Kim S."/>
        </authorList>
    </citation>
    <scope>NUCLEOTIDE SEQUENCE</scope>
    <source>
        <strain evidence="6">KCTC 32437</strain>
    </source>
</reference>
<dbReference type="PROSITE" id="PS51007">
    <property type="entry name" value="CYTC"/>
    <property type="match status" value="2"/>
</dbReference>
<feature type="domain" description="Cytochrome c" evidence="5">
    <location>
        <begin position="181"/>
        <end position="289"/>
    </location>
</feature>
<accession>A0A918S8A4</accession>
<keyword evidence="3 4" id="KW-0408">Iron</keyword>